<feature type="signal peptide" evidence="1">
    <location>
        <begin position="1"/>
        <end position="18"/>
    </location>
</feature>
<reference evidence="2" key="1">
    <citation type="submission" date="2021-05" db="EMBL/GenBank/DDBJ databases">
        <authorList>
            <person name="Alioto T."/>
            <person name="Alioto T."/>
            <person name="Gomez Garrido J."/>
        </authorList>
    </citation>
    <scope>NUCLEOTIDE SEQUENCE</scope>
</reference>
<organism evidence="2">
    <name type="scientific">Cacopsylla melanoneura</name>
    <dbReference type="NCBI Taxonomy" id="428564"/>
    <lineage>
        <taxon>Eukaryota</taxon>
        <taxon>Metazoa</taxon>
        <taxon>Ecdysozoa</taxon>
        <taxon>Arthropoda</taxon>
        <taxon>Hexapoda</taxon>
        <taxon>Insecta</taxon>
        <taxon>Pterygota</taxon>
        <taxon>Neoptera</taxon>
        <taxon>Paraneoptera</taxon>
        <taxon>Hemiptera</taxon>
        <taxon>Sternorrhyncha</taxon>
        <taxon>Psylloidea</taxon>
        <taxon>Psyllidae</taxon>
        <taxon>Psyllinae</taxon>
        <taxon>Cacopsylla</taxon>
    </lineage>
</organism>
<dbReference type="AlphaFoldDB" id="A0A8D8X332"/>
<evidence type="ECO:0000256" key="1">
    <source>
        <dbReference type="SAM" id="SignalP"/>
    </source>
</evidence>
<sequence>MFTLIGFVFLLLIRPLFCFRTTIRQRHVHSDRFRVPPPHPPGHLCYPPQAEKRGAGAGLVLTMAGQSEAADDVENIACLELGEGGFWGPRPCRGTAPFLAPQSHCKPVLIGSSPCDRKRS</sequence>
<proteinExistence type="predicted"/>
<dbReference type="EMBL" id="HBUF01252771">
    <property type="protein sequence ID" value="CAG6680583.1"/>
    <property type="molecule type" value="Transcribed_RNA"/>
</dbReference>
<accession>A0A8D8X332</accession>
<evidence type="ECO:0000313" key="2">
    <source>
        <dbReference type="EMBL" id="CAG6680583.1"/>
    </source>
</evidence>
<keyword evidence="1" id="KW-0732">Signal</keyword>
<feature type="chain" id="PRO_5034160319" description="Secreted protein" evidence="1">
    <location>
        <begin position="19"/>
        <end position="120"/>
    </location>
</feature>
<evidence type="ECO:0008006" key="3">
    <source>
        <dbReference type="Google" id="ProtNLM"/>
    </source>
</evidence>
<protein>
    <recommendedName>
        <fullName evidence="3">Secreted protein</fullName>
    </recommendedName>
</protein>
<name>A0A8D8X332_9HEMI</name>